<feature type="domain" description="C2HC/C3H-type" evidence="7">
    <location>
        <begin position="376"/>
        <end position="405"/>
    </location>
</feature>
<dbReference type="Proteomes" id="UP000051952">
    <property type="component" value="Unassembled WGS sequence"/>
</dbReference>
<keyword evidence="2" id="KW-0677">Repeat</keyword>
<evidence type="ECO:0000256" key="2">
    <source>
        <dbReference type="ARBA" id="ARBA00022737"/>
    </source>
</evidence>
<dbReference type="AlphaFoldDB" id="A0A0S4JDN2"/>
<feature type="compositionally biased region" description="Polar residues" evidence="6">
    <location>
        <begin position="403"/>
        <end position="428"/>
    </location>
</feature>
<evidence type="ECO:0000313" key="9">
    <source>
        <dbReference type="Proteomes" id="UP000051952"/>
    </source>
</evidence>
<evidence type="ECO:0000313" key="8">
    <source>
        <dbReference type="EMBL" id="CUG88259.1"/>
    </source>
</evidence>
<organism evidence="8 9">
    <name type="scientific">Bodo saltans</name>
    <name type="common">Flagellated protozoan</name>
    <dbReference type="NCBI Taxonomy" id="75058"/>
    <lineage>
        <taxon>Eukaryota</taxon>
        <taxon>Discoba</taxon>
        <taxon>Euglenozoa</taxon>
        <taxon>Kinetoplastea</taxon>
        <taxon>Metakinetoplastina</taxon>
        <taxon>Eubodonida</taxon>
        <taxon>Bodonidae</taxon>
        <taxon>Bodo</taxon>
    </lineage>
</organism>
<dbReference type="GO" id="GO:0008270">
    <property type="term" value="F:zinc ion binding"/>
    <property type="evidence" value="ECO:0007669"/>
    <property type="project" value="UniProtKB-KW"/>
</dbReference>
<dbReference type="OrthoDB" id="265955at2759"/>
<dbReference type="EMBL" id="CYKH01001627">
    <property type="protein sequence ID" value="CUG88259.1"/>
    <property type="molecule type" value="Genomic_DNA"/>
</dbReference>
<evidence type="ECO:0000256" key="4">
    <source>
        <dbReference type="ARBA" id="ARBA00022833"/>
    </source>
</evidence>
<keyword evidence="1" id="KW-0479">Metal-binding</keyword>
<feature type="compositionally biased region" description="Polar residues" evidence="6">
    <location>
        <begin position="98"/>
        <end position="107"/>
    </location>
</feature>
<evidence type="ECO:0000256" key="1">
    <source>
        <dbReference type="ARBA" id="ARBA00022723"/>
    </source>
</evidence>
<keyword evidence="3 5" id="KW-0863">Zinc-finger</keyword>
<name>A0A0S4JDN2_BODSA</name>
<evidence type="ECO:0000256" key="3">
    <source>
        <dbReference type="ARBA" id="ARBA00022771"/>
    </source>
</evidence>
<evidence type="ECO:0000259" key="7">
    <source>
        <dbReference type="PROSITE" id="PS52027"/>
    </source>
</evidence>
<dbReference type="PANTHER" id="PTHR13555">
    <property type="entry name" value="C2H2 ZINC FINGER CGI-62-RELATED"/>
    <property type="match status" value="1"/>
</dbReference>
<feature type="compositionally biased region" description="Basic and acidic residues" evidence="6">
    <location>
        <begin position="327"/>
        <end position="339"/>
    </location>
</feature>
<feature type="region of interest" description="Disordered" evidence="6">
    <location>
        <begin position="233"/>
        <end position="285"/>
    </location>
</feature>
<feature type="compositionally biased region" description="Polar residues" evidence="6">
    <location>
        <begin position="470"/>
        <end position="480"/>
    </location>
</feature>
<dbReference type="VEuPathDB" id="TriTrypDB:BSAL_14440"/>
<accession>A0A0S4JDN2</accession>
<dbReference type="PANTHER" id="PTHR13555:SF68">
    <property type="entry name" value="ZINC FINGER PROTEIN 474"/>
    <property type="match status" value="1"/>
</dbReference>
<reference evidence="9" key="1">
    <citation type="submission" date="2015-09" db="EMBL/GenBank/DDBJ databases">
        <authorList>
            <consortium name="Pathogen Informatics"/>
        </authorList>
    </citation>
    <scope>NUCLEOTIDE SEQUENCE [LARGE SCALE GENOMIC DNA]</scope>
    <source>
        <strain evidence="9">Lake Konstanz</strain>
    </source>
</reference>
<feature type="region of interest" description="Disordered" evidence="6">
    <location>
        <begin position="403"/>
        <end position="500"/>
    </location>
</feature>
<dbReference type="InterPro" id="IPR026319">
    <property type="entry name" value="ZC2HC1A/B-like"/>
</dbReference>
<proteinExistence type="predicted"/>
<protein>
    <submittedName>
        <fullName evidence="8">Zinc finger protein, putative</fullName>
    </submittedName>
</protein>
<keyword evidence="9" id="KW-1185">Reference proteome</keyword>
<feature type="region of interest" description="Disordered" evidence="6">
    <location>
        <begin position="320"/>
        <end position="374"/>
    </location>
</feature>
<keyword evidence="4" id="KW-0862">Zinc</keyword>
<dbReference type="PROSITE" id="PS52027">
    <property type="entry name" value="ZF_C2HC_C3H"/>
    <property type="match status" value="2"/>
</dbReference>
<feature type="domain" description="C2HC/C3H-type" evidence="7">
    <location>
        <begin position="208"/>
        <end position="237"/>
    </location>
</feature>
<gene>
    <name evidence="8" type="ORF">BSAL_14440</name>
</gene>
<dbReference type="Gene3D" id="3.30.160.60">
    <property type="entry name" value="Classic Zinc Finger"/>
    <property type="match status" value="2"/>
</dbReference>
<feature type="region of interest" description="Disordered" evidence="6">
    <location>
        <begin position="84"/>
        <end position="109"/>
    </location>
</feature>
<dbReference type="InterPro" id="IPR049899">
    <property type="entry name" value="Znf_C2HC_C3H"/>
</dbReference>
<evidence type="ECO:0000256" key="6">
    <source>
        <dbReference type="SAM" id="MobiDB-lite"/>
    </source>
</evidence>
<sequence length="530" mass="57077">MLISIRMNSLSFFTIAAKILSIHTKGAASTDMSNYEARRFVDPLALASVPAAHPSNSPRTLVSPGRGPQQRIAQQLYDRVANDPTHQAAKHQADVRQTHQSPRSSGAFNGKAGHRPNFLVCYLCGQQFSKGSLNIHQPQCYVKQLIAWERGTLTGTRGAKPVHPDEWSERQLQRSLDEEAIPTAYNSRGAAAVDAFNAQQMQHFNTIGMTACEHCGRTFLPDRLVVHQRSCKAGNSAKPVRRQPAPRPSVVEPLPASGSPVERQRLSGNSSAVPRRRSDERSDTDELENILADSATMDSQIAHHHMSILEEAEEVVHSLGHTQSGTTDHHHSTNEDLHQRYGNRSPPAAPAAPAAHSSVGDTAPSTGHGLTVTPSGLVRCKHCQRTFAPDRIERHEGVCIERSSANGSSLQRAGSGSRGATTSVTSRGNPAGLNASFGKVTEGNLTGRRQRASPPPNGRQEGNPLAAPLSRTSSGASGRNGSPGVRELSSGHNTPPPGPYHPPKFCTECGEKLAYDTQRFCGECGMRVVR</sequence>
<dbReference type="Pfam" id="PF13913">
    <property type="entry name" value="zf-C2HC_2"/>
    <property type="match status" value="3"/>
</dbReference>
<evidence type="ECO:0000256" key="5">
    <source>
        <dbReference type="PROSITE-ProRule" id="PRU01371"/>
    </source>
</evidence>